<dbReference type="InterPro" id="IPR011042">
    <property type="entry name" value="6-blade_b-propeller_TolB-like"/>
</dbReference>
<dbReference type="InterPro" id="IPR050952">
    <property type="entry name" value="TRIM-NHL_E3_ligases"/>
</dbReference>
<dbReference type="Gene3D" id="2.120.10.30">
    <property type="entry name" value="TolB, C-terminal domain"/>
    <property type="match status" value="2"/>
</dbReference>
<protein>
    <recommendedName>
        <fullName evidence="2">NHL repeat domain protein</fullName>
    </recommendedName>
</protein>
<dbReference type="GO" id="GO:0008270">
    <property type="term" value="F:zinc ion binding"/>
    <property type="evidence" value="ECO:0007669"/>
    <property type="project" value="UniProtKB-KW"/>
</dbReference>
<evidence type="ECO:0000313" key="1">
    <source>
        <dbReference type="EMBL" id="VAW44970.1"/>
    </source>
</evidence>
<dbReference type="PANTHER" id="PTHR24104">
    <property type="entry name" value="E3 UBIQUITIN-PROTEIN LIGASE NHLRC1-RELATED"/>
    <property type="match status" value="1"/>
</dbReference>
<dbReference type="GO" id="GO:0061630">
    <property type="term" value="F:ubiquitin protein ligase activity"/>
    <property type="evidence" value="ECO:0007669"/>
    <property type="project" value="TreeGrafter"/>
</dbReference>
<dbReference type="SUPFAM" id="SSF63825">
    <property type="entry name" value="YWTD domain"/>
    <property type="match status" value="1"/>
</dbReference>
<sequence length="311" mass="34904">MFRSWILLLCLITAPFSARSEILEEFDSIDSFRIISAGWLSTLVGTEFEYIESPISVVAKDNKIYFIDDVLMGLFSYNLVSQEASNLKKIYRNLKSNQARLFMSDDQELFVIDSFASQVSKYDLLGNLINRFYNPLNLNAPVGMCINPLNNHVLIADAFFGHVIEFSSTGDPLALHGIKEKGGVQAGSDIVGMACTQTEMFIVSKLTKSINVFSFAGEFLRQIPRPEVRSPTAVAVDSYGRIYISDDFSDQISIYNNRGFLKKFGRSGVGPMHFREIKDLSIDGDYLYVADNMNRSIKILTITPSKTQAEK</sequence>
<gene>
    <name evidence="1" type="ORF">MNBD_GAMMA04-2226</name>
</gene>
<dbReference type="GO" id="GO:0043161">
    <property type="term" value="P:proteasome-mediated ubiquitin-dependent protein catabolic process"/>
    <property type="evidence" value="ECO:0007669"/>
    <property type="project" value="TreeGrafter"/>
</dbReference>
<dbReference type="AlphaFoldDB" id="A0A3B0VXA3"/>
<reference evidence="1" key="1">
    <citation type="submission" date="2018-06" db="EMBL/GenBank/DDBJ databases">
        <authorList>
            <person name="Zhirakovskaya E."/>
        </authorList>
    </citation>
    <scope>NUCLEOTIDE SEQUENCE</scope>
</reference>
<dbReference type="GO" id="GO:0000209">
    <property type="term" value="P:protein polyubiquitination"/>
    <property type="evidence" value="ECO:0007669"/>
    <property type="project" value="TreeGrafter"/>
</dbReference>
<accession>A0A3B0VXA3</accession>
<organism evidence="1">
    <name type="scientific">hydrothermal vent metagenome</name>
    <dbReference type="NCBI Taxonomy" id="652676"/>
    <lineage>
        <taxon>unclassified sequences</taxon>
        <taxon>metagenomes</taxon>
        <taxon>ecological metagenomes</taxon>
    </lineage>
</organism>
<proteinExistence type="predicted"/>
<evidence type="ECO:0008006" key="2">
    <source>
        <dbReference type="Google" id="ProtNLM"/>
    </source>
</evidence>
<dbReference type="PANTHER" id="PTHR24104:SF25">
    <property type="entry name" value="PROTEIN LIN-41"/>
    <property type="match status" value="1"/>
</dbReference>
<dbReference type="EMBL" id="UOFB01000067">
    <property type="protein sequence ID" value="VAW44970.1"/>
    <property type="molecule type" value="Genomic_DNA"/>
</dbReference>
<name>A0A3B0VXA3_9ZZZZ</name>